<keyword evidence="3" id="KW-1185">Reference proteome</keyword>
<dbReference type="AlphaFoldDB" id="A0A8J2RXG2"/>
<comment type="caution">
    <text evidence="2">The sequence shown here is derived from an EMBL/GenBank/DDBJ whole genome shotgun (WGS) entry which is preliminary data.</text>
</comment>
<evidence type="ECO:0000313" key="2">
    <source>
        <dbReference type="EMBL" id="CAH0110156.1"/>
    </source>
</evidence>
<feature type="region of interest" description="Disordered" evidence="1">
    <location>
        <begin position="1"/>
        <end position="34"/>
    </location>
</feature>
<accession>A0A8J2RXG2</accession>
<evidence type="ECO:0000313" key="3">
    <source>
        <dbReference type="Proteomes" id="UP000789390"/>
    </source>
</evidence>
<sequence length="114" mass="13105">MSQAWRDVHQQSASAEIQEAGPSHHQQHSAAGVLQHYPPKIESQKKQMSIPMQCNYIVIEQLLFVRLQHLLRLRRLLMATQVDIKNALAVRMHNTIPVEPELGRIKEELCLPVK</sequence>
<evidence type="ECO:0000256" key="1">
    <source>
        <dbReference type="SAM" id="MobiDB-lite"/>
    </source>
</evidence>
<dbReference type="EMBL" id="CAKKLH010000300">
    <property type="protein sequence ID" value="CAH0110156.1"/>
    <property type="molecule type" value="Genomic_DNA"/>
</dbReference>
<protein>
    <submittedName>
        <fullName evidence="2">Uncharacterized protein</fullName>
    </submittedName>
</protein>
<organism evidence="2 3">
    <name type="scientific">Daphnia galeata</name>
    <dbReference type="NCBI Taxonomy" id="27404"/>
    <lineage>
        <taxon>Eukaryota</taxon>
        <taxon>Metazoa</taxon>
        <taxon>Ecdysozoa</taxon>
        <taxon>Arthropoda</taxon>
        <taxon>Crustacea</taxon>
        <taxon>Branchiopoda</taxon>
        <taxon>Diplostraca</taxon>
        <taxon>Cladocera</taxon>
        <taxon>Anomopoda</taxon>
        <taxon>Daphniidae</taxon>
        <taxon>Daphnia</taxon>
    </lineage>
</organism>
<reference evidence="2" key="1">
    <citation type="submission" date="2021-11" db="EMBL/GenBank/DDBJ databases">
        <authorList>
            <person name="Schell T."/>
        </authorList>
    </citation>
    <scope>NUCLEOTIDE SEQUENCE</scope>
    <source>
        <strain evidence="2">M5</strain>
    </source>
</reference>
<gene>
    <name evidence="2" type="ORF">DGAL_LOCUS13656</name>
</gene>
<dbReference type="Proteomes" id="UP000789390">
    <property type="component" value="Unassembled WGS sequence"/>
</dbReference>
<proteinExistence type="predicted"/>
<name>A0A8J2RXG2_9CRUS</name>